<dbReference type="EMBL" id="JAGMUV010000004">
    <property type="protein sequence ID" value="KAH7160871.1"/>
    <property type="molecule type" value="Genomic_DNA"/>
</dbReference>
<dbReference type="SUPFAM" id="SSF54637">
    <property type="entry name" value="Thioesterase/thiol ester dehydrase-isomerase"/>
    <property type="match status" value="1"/>
</dbReference>
<dbReference type="PANTHER" id="PTHR21660">
    <property type="entry name" value="THIOESTERASE SUPERFAMILY MEMBER-RELATED"/>
    <property type="match status" value="1"/>
</dbReference>
<dbReference type="Gene3D" id="3.10.129.10">
    <property type="entry name" value="Hotdog Thioesterase"/>
    <property type="match status" value="1"/>
</dbReference>
<dbReference type="AlphaFoldDB" id="A0A9P9JGR8"/>
<dbReference type="Proteomes" id="UP000738349">
    <property type="component" value="Unassembled WGS sequence"/>
</dbReference>
<dbReference type="Pfam" id="PF12937">
    <property type="entry name" value="F-box-like"/>
    <property type="match status" value="1"/>
</dbReference>
<dbReference type="InterPro" id="IPR006683">
    <property type="entry name" value="Thioestr_dom"/>
</dbReference>
<feature type="domain" description="F-box" evidence="4">
    <location>
        <begin position="236"/>
        <end position="282"/>
    </location>
</feature>
<evidence type="ECO:0000256" key="1">
    <source>
        <dbReference type="ARBA" id="ARBA00008324"/>
    </source>
</evidence>
<reference evidence="5" key="1">
    <citation type="journal article" date="2021" name="Nat. Commun.">
        <title>Genetic determinants of endophytism in the Arabidopsis root mycobiome.</title>
        <authorList>
            <person name="Mesny F."/>
            <person name="Miyauchi S."/>
            <person name="Thiergart T."/>
            <person name="Pickel B."/>
            <person name="Atanasova L."/>
            <person name="Karlsson M."/>
            <person name="Huettel B."/>
            <person name="Barry K.W."/>
            <person name="Haridas S."/>
            <person name="Chen C."/>
            <person name="Bauer D."/>
            <person name="Andreopoulos W."/>
            <person name="Pangilinan J."/>
            <person name="LaButti K."/>
            <person name="Riley R."/>
            <person name="Lipzen A."/>
            <person name="Clum A."/>
            <person name="Drula E."/>
            <person name="Henrissat B."/>
            <person name="Kohler A."/>
            <person name="Grigoriev I.V."/>
            <person name="Martin F.M."/>
            <person name="Hacquard S."/>
        </authorList>
    </citation>
    <scope>NUCLEOTIDE SEQUENCE</scope>
    <source>
        <strain evidence="5">MPI-CAGE-AT-0147</strain>
    </source>
</reference>
<dbReference type="InterPro" id="IPR036047">
    <property type="entry name" value="F-box-like_dom_sf"/>
</dbReference>
<comment type="caution">
    <text evidence="5">The sequence shown here is derived from an EMBL/GenBank/DDBJ whole genome shotgun (WGS) entry which is preliminary data.</text>
</comment>
<accession>A0A9P9JGR8</accession>
<comment type="similarity">
    <text evidence="1">Belongs to the thioesterase PaaI family.</text>
</comment>
<feature type="region of interest" description="Disordered" evidence="3">
    <location>
        <begin position="713"/>
        <end position="733"/>
    </location>
</feature>
<organism evidence="5 6">
    <name type="scientific">Dactylonectria macrodidyma</name>
    <dbReference type="NCBI Taxonomy" id="307937"/>
    <lineage>
        <taxon>Eukaryota</taxon>
        <taxon>Fungi</taxon>
        <taxon>Dikarya</taxon>
        <taxon>Ascomycota</taxon>
        <taxon>Pezizomycotina</taxon>
        <taxon>Sordariomycetes</taxon>
        <taxon>Hypocreomycetidae</taxon>
        <taxon>Hypocreales</taxon>
        <taxon>Nectriaceae</taxon>
        <taxon>Dactylonectria</taxon>
    </lineage>
</organism>
<sequence length="733" mass="82746">MGDSWQKNREAAESSERNALLNGTPDEKIKTWLKLTMNDQGRPRAGEWMSSLLPNIKLVSTNPTGPHPSCTFSFVVHPEHCNRLDNLHGGCAASLFDFLTTLPLALINRPGFWHFMGVSRTLNVTYMRPVPAGEEVLIECEIVQAGKKLATLRGVMRRRSDKALLAVCEHGKWDKTCFSYVVSDSILKFLPNYFRSLCLFVTQSTIFLAVYIPSRQPHFSISPRLFSHAQRIDTDTMPLVTLPLEVLHNIFKWLDPADIVILPRVCPVFYTFTKGNKTLSRAVYLRHFVRTAALATTSTLRRKPELDFVYDVVNRCLSHASPRPGPPSADRTHAPSANVDFLSQLFRDESNLEAFLRRSFLFERARSELHHPIRASVIGSSKALLHQRSAKMHCLYGRPMLRFGPTRASRTYPYACSKVYDLRQYTERTHWGPFLDDGSDSVDWEKVEAILIVLGKNIGTRCTVTNFFKENWDNAFSGSWPGSYSSLPGLELTSLELSDPYDVTGTCGLTSYQIVCFLDYNDFFSYNFPAGDLITEDTPRPALDVGEATRLLQMQLRIDRIEPPGPDDGQDLPVVHFRGITRSLDDSFDGSGNSDMRVKCKGTVRLTREGEVRWTTFSIFNGQERWRSEGIQVGGVRSARGVVGNWFDKDYDAHGPAGPSAFWKGPMGKLERVGDHMLPIDFFETHGVHVEHVQQVEVTVLTPADIERMFEGTRPGELPSFMRDQGAVQNHSR</sequence>
<evidence type="ECO:0000313" key="5">
    <source>
        <dbReference type="EMBL" id="KAH7160871.1"/>
    </source>
</evidence>
<gene>
    <name evidence="5" type="ORF">EDB81DRAFT_641941</name>
</gene>
<dbReference type="OrthoDB" id="3226064at2759"/>
<dbReference type="InterPro" id="IPR001810">
    <property type="entry name" value="F-box_dom"/>
</dbReference>
<evidence type="ECO:0000256" key="3">
    <source>
        <dbReference type="SAM" id="MobiDB-lite"/>
    </source>
</evidence>
<dbReference type="GO" id="GO:0047617">
    <property type="term" value="F:fatty acyl-CoA hydrolase activity"/>
    <property type="evidence" value="ECO:0007669"/>
    <property type="project" value="InterPro"/>
</dbReference>
<dbReference type="InterPro" id="IPR029069">
    <property type="entry name" value="HotDog_dom_sf"/>
</dbReference>
<dbReference type="Gene3D" id="1.20.1280.50">
    <property type="match status" value="1"/>
</dbReference>
<dbReference type="PANTHER" id="PTHR21660:SF1">
    <property type="entry name" value="ACYL-COENZYME A THIOESTERASE 13"/>
    <property type="match status" value="1"/>
</dbReference>
<dbReference type="CDD" id="cd09917">
    <property type="entry name" value="F-box_SF"/>
    <property type="match status" value="1"/>
</dbReference>
<protein>
    <recommendedName>
        <fullName evidence="4">F-box domain-containing protein</fullName>
    </recommendedName>
</protein>
<evidence type="ECO:0000313" key="6">
    <source>
        <dbReference type="Proteomes" id="UP000738349"/>
    </source>
</evidence>
<feature type="compositionally biased region" description="Basic and acidic residues" evidence="3">
    <location>
        <begin position="1"/>
        <end position="16"/>
    </location>
</feature>
<dbReference type="PROSITE" id="PS50181">
    <property type="entry name" value="FBOX"/>
    <property type="match status" value="1"/>
</dbReference>
<evidence type="ECO:0000256" key="2">
    <source>
        <dbReference type="ARBA" id="ARBA00022801"/>
    </source>
</evidence>
<dbReference type="SMART" id="SM00256">
    <property type="entry name" value="FBOX"/>
    <property type="match status" value="1"/>
</dbReference>
<evidence type="ECO:0000259" key="4">
    <source>
        <dbReference type="PROSITE" id="PS50181"/>
    </source>
</evidence>
<keyword evidence="2" id="KW-0378">Hydrolase</keyword>
<dbReference type="CDD" id="cd03443">
    <property type="entry name" value="PaaI_thioesterase"/>
    <property type="match status" value="1"/>
</dbReference>
<name>A0A9P9JGR8_9HYPO</name>
<feature type="region of interest" description="Disordered" evidence="3">
    <location>
        <begin position="1"/>
        <end position="21"/>
    </location>
</feature>
<keyword evidence="6" id="KW-1185">Reference proteome</keyword>
<dbReference type="SUPFAM" id="SSF81383">
    <property type="entry name" value="F-box domain"/>
    <property type="match status" value="1"/>
</dbReference>
<dbReference type="InterPro" id="IPR039298">
    <property type="entry name" value="ACOT13"/>
</dbReference>
<dbReference type="Pfam" id="PF03061">
    <property type="entry name" value="4HBT"/>
    <property type="match status" value="1"/>
</dbReference>
<proteinExistence type="inferred from homology"/>